<feature type="compositionally biased region" description="Low complexity" evidence="1">
    <location>
        <begin position="25"/>
        <end position="35"/>
    </location>
</feature>
<feature type="region of interest" description="Disordered" evidence="1">
    <location>
        <begin position="69"/>
        <end position="211"/>
    </location>
</feature>
<feature type="compositionally biased region" description="Polar residues" evidence="1">
    <location>
        <begin position="145"/>
        <end position="166"/>
    </location>
</feature>
<evidence type="ECO:0000256" key="1">
    <source>
        <dbReference type="SAM" id="MobiDB-lite"/>
    </source>
</evidence>
<dbReference type="OrthoDB" id="5391950at2759"/>
<feature type="compositionally biased region" description="Basic and acidic residues" evidence="1">
    <location>
        <begin position="69"/>
        <end position="85"/>
    </location>
</feature>
<feature type="compositionally biased region" description="Basic and acidic residues" evidence="1">
    <location>
        <begin position="112"/>
        <end position="122"/>
    </location>
</feature>
<dbReference type="Proteomes" id="UP001150904">
    <property type="component" value="Unassembled WGS sequence"/>
</dbReference>
<proteinExistence type="predicted"/>
<name>A0A9W9N294_9EURO</name>
<accession>A0A9W9N294</accession>
<feature type="region of interest" description="Disordered" evidence="1">
    <location>
        <begin position="1"/>
        <end position="35"/>
    </location>
</feature>
<evidence type="ECO:0000313" key="2">
    <source>
        <dbReference type="EMBL" id="KAJ5211831.1"/>
    </source>
</evidence>
<sequence length="275" mass="30791">MMPADLPHYFSPKRKREPSESDYYSPSVSPTSTVSVVSLQEARLREEVELGRHSPRAAVAGRFGELAIRGDRFPEPGPLHRDFHQEPTPQSSQERCAPESYPRIESMPEPLPTRRGELHEVPGRQSPPEPSTQASIDIAPPASALSPSKRSSAPSYHKQTSSISPSKNRKQRLSPPLTDASSEDSLTWHDNEITGHEPTDPTDDGYGINGVGFKPTAAMAWARSQKRQKQVAEWKTREARDAREKRRSRRNEDIALEKIHGVHQGAIQKRVKFDV</sequence>
<dbReference type="RefSeq" id="XP_058310001.1">
    <property type="nucleotide sequence ID" value="XM_058450539.1"/>
</dbReference>
<feature type="compositionally biased region" description="Basic and acidic residues" evidence="1">
    <location>
        <begin position="230"/>
        <end position="252"/>
    </location>
</feature>
<feature type="region of interest" description="Disordered" evidence="1">
    <location>
        <begin position="228"/>
        <end position="252"/>
    </location>
</feature>
<evidence type="ECO:0000313" key="3">
    <source>
        <dbReference type="Proteomes" id="UP001150904"/>
    </source>
</evidence>
<protein>
    <submittedName>
        <fullName evidence="2">Uncharacterized protein</fullName>
    </submittedName>
</protein>
<keyword evidence="3" id="KW-1185">Reference proteome</keyword>
<dbReference type="AlphaFoldDB" id="A0A9W9N294"/>
<comment type="caution">
    <text evidence="2">The sequence shown here is derived from an EMBL/GenBank/DDBJ whole genome shotgun (WGS) entry which is preliminary data.</text>
</comment>
<dbReference type="EMBL" id="JAPQKR010000008">
    <property type="protein sequence ID" value="KAJ5211831.1"/>
    <property type="molecule type" value="Genomic_DNA"/>
</dbReference>
<organism evidence="2 3">
    <name type="scientific">Penicillium cinerascens</name>
    <dbReference type="NCBI Taxonomy" id="70096"/>
    <lineage>
        <taxon>Eukaryota</taxon>
        <taxon>Fungi</taxon>
        <taxon>Dikarya</taxon>
        <taxon>Ascomycota</taxon>
        <taxon>Pezizomycotina</taxon>
        <taxon>Eurotiomycetes</taxon>
        <taxon>Eurotiomycetidae</taxon>
        <taxon>Eurotiales</taxon>
        <taxon>Aspergillaceae</taxon>
        <taxon>Penicillium</taxon>
    </lineage>
</organism>
<reference evidence="2" key="2">
    <citation type="journal article" date="2023" name="IMA Fungus">
        <title>Comparative genomic study of the Penicillium genus elucidates a diverse pangenome and 15 lateral gene transfer events.</title>
        <authorList>
            <person name="Petersen C."/>
            <person name="Sorensen T."/>
            <person name="Nielsen M.R."/>
            <person name="Sondergaard T.E."/>
            <person name="Sorensen J.L."/>
            <person name="Fitzpatrick D.A."/>
            <person name="Frisvad J.C."/>
            <person name="Nielsen K.L."/>
        </authorList>
    </citation>
    <scope>NUCLEOTIDE SEQUENCE</scope>
    <source>
        <strain evidence="2">IBT 15544</strain>
    </source>
</reference>
<dbReference type="GeneID" id="83177840"/>
<feature type="compositionally biased region" description="Basic and acidic residues" evidence="1">
    <location>
        <begin position="186"/>
        <end position="199"/>
    </location>
</feature>
<reference evidence="2" key="1">
    <citation type="submission" date="2022-12" db="EMBL/GenBank/DDBJ databases">
        <authorList>
            <person name="Petersen C."/>
        </authorList>
    </citation>
    <scope>NUCLEOTIDE SEQUENCE</scope>
    <source>
        <strain evidence="2">IBT 15544</strain>
    </source>
</reference>
<gene>
    <name evidence="2" type="ORF">N7498_003477</name>
</gene>